<evidence type="ECO:0000313" key="8">
    <source>
        <dbReference type="EMBL" id="RVW21681.1"/>
    </source>
</evidence>
<feature type="domain" description="Disease resistance protein At4g27190-like leucine-rich repeats" evidence="7">
    <location>
        <begin position="543"/>
        <end position="658"/>
    </location>
</feature>
<dbReference type="SUPFAM" id="SSF52058">
    <property type="entry name" value="L domain-like"/>
    <property type="match status" value="1"/>
</dbReference>
<dbReference type="GO" id="GO:0005524">
    <property type="term" value="F:ATP binding"/>
    <property type="evidence" value="ECO:0007669"/>
    <property type="project" value="UniProtKB-KW"/>
</dbReference>
<gene>
    <name evidence="8" type="primary">VvCHDh000856_0</name>
    <name evidence="8" type="ORF">CK203_099913</name>
</gene>
<feature type="domain" description="NB-ARC" evidence="6">
    <location>
        <begin position="160"/>
        <end position="323"/>
    </location>
</feature>
<comment type="similarity">
    <text evidence="1">Belongs to the disease resistance NB-LRR family.</text>
</comment>
<evidence type="ECO:0000313" key="9">
    <source>
        <dbReference type="Proteomes" id="UP000288805"/>
    </source>
</evidence>
<dbReference type="EMBL" id="QGNW01002275">
    <property type="protein sequence ID" value="RVW21681.1"/>
    <property type="molecule type" value="Genomic_DNA"/>
</dbReference>
<dbReference type="InterPro" id="IPR042197">
    <property type="entry name" value="Apaf_helical"/>
</dbReference>
<organism evidence="8 9">
    <name type="scientific">Vitis vinifera</name>
    <name type="common">Grape</name>
    <dbReference type="NCBI Taxonomy" id="29760"/>
    <lineage>
        <taxon>Eukaryota</taxon>
        <taxon>Viridiplantae</taxon>
        <taxon>Streptophyta</taxon>
        <taxon>Embryophyta</taxon>
        <taxon>Tracheophyta</taxon>
        <taxon>Spermatophyta</taxon>
        <taxon>Magnoliopsida</taxon>
        <taxon>eudicotyledons</taxon>
        <taxon>Gunneridae</taxon>
        <taxon>Pentapetalae</taxon>
        <taxon>rosids</taxon>
        <taxon>Vitales</taxon>
        <taxon>Vitaceae</taxon>
        <taxon>Viteae</taxon>
        <taxon>Vitis</taxon>
    </lineage>
</organism>
<evidence type="ECO:0000259" key="7">
    <source>
        <dbReference type="Pfam" id="PF23247"/>
    </source>
</evidence>
<protein>
    <submittedName>
        <fullName evidence="8">Putative disease resistance protein</fullName>
    </submittedName>
</protein>
<evidence type="ECO:0000256" key="4">
    <source>
        <dbReference type="ARBA" id="ARBA00022840"/>
    </source>
</evidence>
<dbReference type="GO" id="GO:0006952">
    <property type="term" value="P:defense response"/>
    <property type="evidence" value="ECO:0007669"/>
    <property type="project" value="UniProtKB-KW"/>
</dbReference>
<keyword evidence="5" id="KW-0175">Coiled coil</keyword>
<keyword evidence="3" id="KW-0611">Plant defense</keyword>
<accession>A0A438CEP6</accession>
<dbReference type="InterPro" id="IPR050905">
    <property type="entry name" value="Plant_NBS-LRR"/>
</dbReference>
<dbReference type="InterPro" id="IPR027417">
    <property type="entry name" value="P-loop_NTPase"/>
</dbReference>
<dbReference type="InterPro" id="IPR057135">
    <property type="entry name" value="At4g27190-like_LRR"/>
</dbReference>
<dbReference type="PRINTS" id="PR00364">
    <property type="entry name" value="DISEASERSIST"/>
</dbReference>
<keyword evidence="2" id="KW-0547">Nucleotide-binding</keyword>
<sequence>MVEIVVSVAAKVSEYLVAPVGRQLGHLFNYRTNVEDLSQQVAKLRDARARQQHSVDEAIRKGHKIEDDVCKWFTRADGFIQVACKFLEEEKEAQKTCFNGLCPNLKSRYQLSKEARKKAGVAVEIHGDGQFERVSYRPPLLEIGSAPPKACKALESRMLTLNEVMKALRDADINTIGIWGMGGVGKITLVKQVAEQAAQEKLFDKVFMTSVFQTPDFRRIQGEIADILGMKFEEESEQGRAARLHRRINEEKTILIILDDIWAELELGKIGIPPPDTHKGCKLVLTSRNKHVLSNEMSTQKDFGVEHLQGDEAWILFKNMVGDSIENPDLLPIATDVAKECTGLPIAIVTVAKALKNKNVSTWKDALKQLKTQTSTNITGMGTKNVALEIASKEHHVFTFHTGVRMEEWPNMDELQKFTMIYLDCCDIREFPEGLRIITVDSSKAVGFEGYTQWEVEGKSNAYVAELKHLSYLTTLDVQIPDAKLFPKDIVFDNLMKYRIFVGDVWSWEENCETNKTLNLNEFNTSLHLVEGISKLLKRTEDLHLRDLRGATNILSKLDREGFLKLKHLNVESSPEIRSIMNSMDLTPSRHAFPVMETLFLRQLINLQEVCHGQFPSGSFGFLRKVEVEDCDSLKFLFSLSMARGLSRLKEITMTRCKSMGEIVPQGRKEIKDGDDAVNVPLFPELRYLTLQDLPKLINFCFEENLMLSKPVSTIAGHSTSLFNQACSYALGGSHTIGGMEWPTFAFFRQSPVSNDAEFHVTIESIPIQFVPKLTEFGSTKSGKL</sequence>
<dbReference type="PANTHER" id="PTHR33463">
    <property type="entry name" value="NB-ARC DOMAIN-CONTAINING PROTEIN-RELATED"/>
    <property type="match status" value="1"/>
</dbReference>
<dbReference type="PANTHER" id="PTHR33463:SF198">
    <property type="entry name" value="RPP4C3"/>
    <property type="match status" value="1"/>
</dbReference>
<comment type="caution">
    <text evidence="8">The sequence shown here is derived from an EMBL/GenBank/DDBJ whole genome shotgun (WGS) entry which is preliminary data.</text>
</comment>
<dbReference type="Pfam" id="PF23247">
    <property type="entry name" value="LRR_RPS2"/>
    <property type="match status" value="1"/>
</dbReference>
<feature type="coiled-coil region" evidence="5">
    <location>
        <begin position="27"/>
        <end position="54"/>
    </location>
</feature>
<evidence type="ECO:0000256" key="5">
    <source>
        <dbReference type="SAM" id="Coils"/>
    </source>
</evidence>
<dbReference type="Gene3D" id="3.40.50.300">
    <property type="entry name" value="P-loop containing nucleotide triphosphate hydrolases"/>
    <property type="match status" value="1"/>
</dbReference>
<dbReference type="AlphaFoldDB" id="A0A438CEP6"/>
<name>A0A438CEP6_VITVI</name>
<evidence type="ECO:0000259" key="6">
    <source>
        <dbReference type="Pfam" id="PF00931"/>
    </source>
</evidence>
<dbReference type="GO" id="GO:0043531">
    <property type="term" value="F:ADP binding"/>
    <property type="evidence" value="ECO:0007669"/>
    <property type="project" value="InterPro"/>
</dbReference>
<reference evidence="8 9" key="1">
    <citation type="journal article" date="2018" name="PLoS Genet.">
        <title>Population sequencing reveals clonal diversity and ancestral inbreeding in the grapevine cultivar Chardonnay.</title>
        <authorList>
            <person name="Roach M.J."/>
            <person name="Johnson D.L."/>
            <person name="Bohlmann J."/>
            <person name="van Vuuren H.J."/>
            <person name="Jones S.J."/>
            <person name="Pretorius I.S."/>
            <person name="Schmidt S.A."/>
            <person name="Borneman A.R."/>
        </authorList>
    </citation>
    <scope>NUCLEOTIDE SEQUENCE [LARGE SCALE GENOMIC DNA]</scope>
    <source>
        <strain evidence="9">cv. Chardonnay</strain>
        <tissue evidence="8">Leaf</tissue>
    </source>
</reference>
<evidence type="ECO:0000256" key="1">
    <source>
        <dbReference type="ARBA" id="ARBA00008894"/>
    </source>
</evidence>
<dbReference type="Proteomes" id="UP000288805">
    <property type="component" value="Unassembled WGS sequence"/>
</dbReference>
<dbReference type="Gene3D" id="1.10.8.430">
    <property type="entry name" value="Helical domain of apoptotic protease-activating factors"/>
    <property type="match status" value="1"/>
</dbReference>
<dbReference type="FunFam" id="3.40.50.300:FF:001091">
    <property type="entry name" value="Probable disease resistance protein At1g61300"/>
    <property type="match status" value="1"/>
</dbReference>
<dbReference type="SUPFAM" id="SSF52540">
    <property type="entry name" value="P-loop containing nucleoside triphosphate hydrolases"/>
    <property type="match status" value="1"/>
</dbReference>
<keyword evidence="4" id="KW-0067">ATP-binding</keyword>
<proteinExistence type="inferred from homology"/>
<dbReference type="Pfam" id="PF00931">
    <property type="entry name" value="NB-ARC"/>
    <property type="match status" value="1"/>
</dbReference>
<dbReference type="Gene3D" id="3.80.10.10">
    <property type="entry name" value="Ribonuclease Inhibitor"/>
    <property type="match status" value="1"/>
</dbReference>
<evidence type="ECO:0000256" key="2">
    <source>
        <dbReference type="ARBA" id="ARBA00022741"/>
    </source>
</evidence>
<dbReference type="InterPro" id="IPR002182">
    <property type="entry name" value="NB-ARC"/>
</dbReference>
<evidence type="ECO:0000256" key="3">
    <source>
        <dbReference type="ARBA" id="ARBA00022821"/>
    </source>
</evidence>
<dbReference type="InterPro" id="IPR032675">
    <property type="entry name" value="LRR_dom_sf"/>
</dbReference>